<dbReference type="AlphaFoldDB" id="A0A2T4BXC3"/>
<dbReference type="OrthoDB" id="4615173at2759"/>
<dbReference type="InterPro" id="IPR054695">
    <property type="entry name" value="Pierisin-like_dom"/>
</dbReference>
<sequence>MSGSFDPNLFVAAISRWQQSVDLRELFNRIQSALGNGREVVWRPSQTRDFRNRNVPTAAERLVRWDRRSPRDIFRTGFEPYGSIDSQCNIEEYVLHNQESPFISTARCYRSNGCPMRWRPYQTPFARNRGGFEYEIFAYGGIDVNGSIGHRHRFAGQNEVAFPGGIRREFIRSALEYDSNGHYVRYWINMHFDLNANGPEHSPDLSQVPNHLFPENVEIVFFDENEEAASDHHHIELRAATQSQESDEYDDFMTADGSEVEIRFMGTFFKTLSEDYAPEVGHEYAINILGTSMVLTCKNDVDLVLDLWQGKDSQRFRCTEQDGFTGFICDGLELHTIRLHQSRHSSGFSGHVA</sequence>
<proteinExistence type="predicted"/>
<feature type="domain" description="Pierisin-like" evidence="1">
    <location>
        <begin position="62"/>
        <end position="192"/>
    </location>
</feature>
<organism evidence="2 3">
    <name type="scientific">Trichoderma longibrachiatum ATCC 18648</name>
    <dbReference type="NCBI Taxonomy" id="983965"/>
    <lineage>
        <taxon>Eukaryota</taxon>
        <taxon>Fungi</taxon>
        <taxon>Dikarya</taxon>
        <taxon>Ascomycota</taxon>
        <taxon>Pezizomycotina</taxon>
        <taxon>Sordariomycetes</taxon>
        <taxon>Hypocreomycetidae</taxon>
        <taxon>Hypocreales</taxon>
        <taxon>Hypocreaceae</taxon>
        <taxon>Trichoderma</taxon>
    </lineage>
</organism>
<name>A0A2T4BXC3_TRILO</name>
<reference evidence="2 3" key="1">
    <citation type="submission" date="2016-07" db="EMBL/GenBank/DDBJ databases">
        <title>Multiple horizontal gene transfer events from other fungi enriched the ability of initially mycotrophic Trichoderma (Ascomycota) to feed on dead plant biomass.</title>
        <authorList>
            <consortium name="DOE Joint Genome Institute"/>
            <person name="Aerts A."/>
            <person name="Atanasova L."/>
            <person name="Chenthamara K."/>
            <person name="Zhang J."/>
            <person name="Grujic M."/>
            <person name="Henrissat B."/>
            <person name="Kuo A."/>
            <person name="Salamov A."/>
            <person name="Lipzen A."/>
            <person name="Labutti K."/>
            <person name="Barry K."/>
            <person name="Miao Y."/>
            <person name="Rahimi M.J."/>
            <person name="Shen Q."/>
            <person name="Grigoriev I.V."/>
            <person name="Kubicek C.P."/>
            <person name="Druzhinina I.S."/>
        </authorList>
    </citation>
    <scope>NUCLEOTIDE SEQUENCE [LARGE SCALE GENOMIC DNA]</scope>
    <source>
        <strain evidence="2 3">ATCC 18648</strain>
    </source>
</reference>
<evidence type="ECO:0000313" key="2">
    <source>
        <dbReference type="EMBL" id="PTB73981.1"/>
    </source>
</evidence>
<evidence type="ECO:0000259" key="1">
    <source>
        <dbReference type="Pfam" id="PF22596"/>
    </source>
</evidence>
<dbReference type="SUPFAM" id="SSF56399">
    <property type="entry name" value="ADP-ribosylation"/>
    <property type="match status" value="1"/>
</dbReference>
<dbReference type="Proteomes" id="UP000240760">
    <property type="component" value="Unassembled WGS sequence"/>
</dbReference>
<keyword evidence="3" id="KW-1185">Reference proteome</keyword>
<dbReference type="Pfam" id="PF22596">
    <property type="entry name" value="Scabin-like"/>
    <property type="match status" value="1"/>
</dbReference>
<gene>
    <name evidence="2" type="ORF">M440DRAFT_1464718</name>
</gene>
<accession>A0A2T4BXC3</accession>
<dbReference type="STRING" id="983965.A0A2T4BXC3"/>
<evidence type="ECO:0000313" key="3">
    <source>
        <dbReference type="Proteomes" id="UP000240760"/>
    </source>
</evidence>
<protein>
    <submittedName>
        <fullName evidence="2">ADP-ribosylation</fullName>
    </submittedName>
</protein>
<dbReference type="EMBL" id="KZ679137">
    <property type="protein sequence ID" value="PTB73981.1"/>
    <property type="molecule type" value="Genomic_DNA"/>
</dbReference>
<dbReference type="Gene3D" id="3.90.210.10">
    <property type="entry name" value="Heat-Labile Enterotoxin, subunit A"/>
    <property type="match status" value="1"/>
</dbReference>